<sequence length="113" mass="12177">MAERPSMCLLYTTWPAAAPAREAAAALLEEGLIACANILSGSTSIYRWQGEVKEEGEIVALFKTAADRAERARDRLVALHPYEEPCVIALGVETGASAPGFLDWVEAETRRGA</sequence>
<dbReference type="Proteomes" id="UP000308054">
    <property type="component" value="Unassembled WGS sequence"/>
</dbReference>
<dbReference type="Gene3D" id="3.30.70.120">
    <property type="match status" value="1"/>
</dbReference>
<name>A0A4S2GX46_9PROT</name>
<keyword evidence="3" id="KW-1185">Reference proteome</keyword>
<dbReference type="SUPFAM" id="SSF54913">
    <property type="entry name" value="GlnB-like"/>
    <property type="match status" value="1"/>
</dbReference>
<dbReference type="RefSeq" id="WP_135997188.1">
    <property type="nucleotide sequence ID" value="NZ_CP071057.1"/>
</dbReference>
<reference evidence="2 3" key="1">
    <citation type="journal article" date="2017" name="Int. J. Syst. Evol. Microbiol.">
        <title>Marinicauda algicola sp. nov., isolated from a marine red alga Rhodosorus marinus.</title>
        <authorList>
            <person name="Jeong S.E."/>
            <person name="Jeon S.H."/>
            <person name="Chun B.H."/>
            <person name="Kim D.W."/>
            <person name="Jeon C.O."/>
        </authorList>
    </citation>
    <scope>NUCLEOTIDE SEQUENCE [LARGE SCALE GENOMIC DNA]</scope>
    <source>
        <strain evidence="2 3">JCM 31718</strain>
    </source>
</reference>
<gene>
    <name evidence="2" type="ORF">E5163_14295</name>
</gene>
<dbReference type="AlphaFoldDB" id="A0A4S2GX46"/>
<dbReference type="PANTHER" id="PTHR23419:SF8">
    <property type="entry name" value="FI09726P"/>
    <property type="match status" value="1"/>
</dbReference>
<protein>
    <submittedName>
        <fullName evidence="2">Divalent-cation tolerance protein CutA</fullName>
    </submittedName>
</protein>
<comment type="similarity">
    <text evidence="1">Belongs to the CutA family.</text>
</comment>
<dbReference type="Pfam" id="PF03091">
    <property type="entry name" value="CutA1"/>
    <property type="match status" value="1"/>
</dbReference>
<proteinExistence type="inferred from homology"/>
<dbReference type="InterPro" id="IPR015867">
    <property type="entry name" value="N-reg_PII/ATP_PRibTrfase_C"/>
</dbReference>
<dbReference type="InterPro" id="IPR004323">
    <property type="entry name" value="Ion_tolerance_CutA"/>
</dbReference>
<dbReference type="OrthoDB" id="37622at2"/>
<accession>A0A4S2GX46</accession>
<comment type="caution">
    <text evidence="2">The sequence shown here is derived from an EMBL/GenBank/DDBJ whole genome shotgun (WGS) entry which is preliminary data.</text>
</comment>
<dbReference type="InterPro" id="IPR011322">
    <property type="entry name" value="N-reg_PII-like_a/b"/>
</dbReference>
<dbReference type="GO" id="GO:0010038">
    <property type="term" value="P:response to metal ion"/>
    <property type="evidence" value="ECO:0007669"/>
    <property type="project" value="InterPro"/>
</dbReference>
<dbReference type="EMBL" id="SRXW01000005">
    <property type="protein sequence ID" value="TGY87603.1"/>
    <property type="molecule type" value="Genomic_DNA"/>
</dbReference>
<dbReference type="PANTHER" id="PTHR23419">
    <property type="entry name" value="DIVALENT CATION TOLERANCE CUTA-RELATED"/>
    <property type="match status" value="1"/>
</dbReference>
<evidence type="ECO:0000313" key="3">
    <source>
        <dbReference type="Proteomes" id="UP000308054"/>
    </source>
</evidence>
<evidence type="ECO:0000313" key="2">
    <source>
        <dbReference type="EMBL" id="TGY87603.1"/>
    </source>
</evidence>
<organism evidence="2 3">
    <name type="scientific">Marinicauda algicola</name>
    <dbReference type="NCBI Taxonomy" id="2029849"/>
    <lineage>
        <taxon>Bacteria</taxon>
        <taxon>Pseudomonadati</taxon>
        <taxon>Pseudomonadota</taxon>
        <taxon>Alphaproteobacteria</taxon>
        <taxon>Maricaulales</taxon>
        <taxon>Maricaulaceae</taxon>
        <taxon>Marinicauda</taxon>
    </lineage>
</organism>
<evidence type="ECO:0000256" key="1">
    <source>
        <dbReference type="ARBA" id="ARBA00010169"/>
    </source>
</evidence>
<dbReference type="GO" id="GO:0005507">
    <property type="term" value="F:copper ion binding"/>
    <property type="evidence" value="ECO:0007669"/>
    <property type="project" value="TreeGrafter"/>
</dbReference>